<dbReference type="Pfam" id="PF14015">
    <property type="entry name" value="DUF4231"/>
    <property type="match status" value="1"/>
</dbReference>
<keyword evidence="1" id="KW-0472">Membrane</keyword>
<protein>
    <submittedName>
        <fullName evidence="2">DUF4231 domain-containing protein</fullName>
    </submittedName>
</protein>
<dbReference type="EMBL" id="CP148066">
    <property type="protein sequence ID" value="WXL28275.1"/>
    <property type="molecule type" value="Genomic_DNA"/>
</dbReference>
<keyword evidence="3" id="KW-1185">Reference proteome</keyword>
<keyword evidence="1" id="KW-1133">Transmembrane helix</keyword>
<reference evidence="2" key="1">
    <citation type="submission" date="2024-03" db="EMBL/GenBank/DDBJ databases">
        <title>Complete genome sequence of Mycoplasma gypis type strain B1/T1.</title>
        <authorList>
            <person name="Spergser J."/>
        </authorList>
    </citation>
    <scope>NUCLEOTIDE SEQUENCE [LARGE SCALE GENOMIC DNA]</scope>
    <source>
        <strain evidence="2">B1/T1</strain>
    </source>
</reference>
<feature type="transmembrane region" description="Helical" evidence="1">
    <location>
        <begin position="67"/>
        <end position="89"/>
    </location>
</feature>
<evidence type="ECO:0000313" key="3">
    <source>
        <dbReference type="Proteomes" id="UP001460679"/>
    </source>
</evidence>
<proteinExistence type="predicted"/>
<evidence type="ECO:0000256" key="1">
    <source>
        <dbReference type="SAM" id="Phobius"/>
    </source>
</evidence>
<accession>A0ABZ2RMJ0</accession>
<dbReference type="InterPro" id="IPR025325">
    <property type="entry name" value="DUF4231"/>
</dbReference>
<organism evidence="2 3">
    <name type="scientific">[Mycoplasma] gypis</name>
    <dbReference type="NCBI Taxonomy" id="92404"/>
    <lineage>
        <taxon>Bacteria</taxon>
        <taxon>Bacillati</taxon>
        <taxon>Mycoplasmatota</taxon>
        <taxon>Mycoplasmoidales</taxon>
        <taxon>Metamycoplasmataceae</taxon>
        <taxon>Metamycoplasma</taxon>
    </lineage>
</organism>
<gene>
    <name evidence="2" type="ORF">WG616_02815</name>
</gene>
<keyword evidence="1" id="KW-0812">Transmembrane</keyword>
<evidence type="ECO:0000313" key="2">
    <source>
        <dbReference type="EMBL" id="WXL28275.1"/>
    </source>
</evidence>
<dbReference type="RefSeq" id="WP_205498146.1">
    <property type="nucleotide sequence ID" value="NZ_CP148066.1"/>
</dbReference>
<sequence length="136" mass="16054">MEQETNNNKDLSVLTDYEEKHKRYRKKYVISRLIYIAISLLIMIISSLQILLNLFAIRWNEDPTLKLLFLIIAILSAIVVFIQSIMLFFDFKGDRDANMTKLRNIQNLKKQYIENPEVVNVTKLANQIYDLSKNQN</sequence>
<name>A0ABZ2RMJ0_9BACT</name>
<feature type="transmembrane region" description="Helical" evidence="1">
    <location>
        <begin position="33"/>
        <end position="55"/>
    </location>
</feature>
<dbReference type="Proteomes" id="UP001460679">
    <property type="component" value="Chromosome"/>
</dbReference>